<protein>
    <submittedName>
        <fullName evidence="2">DUF5131 family protein</fullName>
    </submittedName>
</protein>
<dbReference type="Pfam" id="PF07505">
    <property type="entry name" value="DUF5131"/>
    <property type="match status" value="1"/>
</dbReference>
<feature type="region of interest" description="Disordered" evidence="1">
    <location>
        <begin position="421"/>
        <end position="441"/>
    </location>
</feature>
<dbReference type="GO" id="GO:0005694">
    <property type="term" value="C:chromosome"/>
    <property type="evidence" value="ECO:0007669"/>
    <property type="project" value="TreeGrafter"/>
</dbReference>
<dbReference type="PANTHER" id="PTHR33375:SF1">
    <property type="entry name" value="CHROMOSOME-PARTITIONING PROTEIN PARB-RELATED"/>
    <property type="match status" value="1"/>
</dbReference>
<dbReference type="GO" id="GO:0007059">
    <property type="term" value="P:chromosome segregation"/>
    <property type="evidence" value="ECO:0007669"/>
    <property type="project" value="TreeGrafter"/>
</dbReference>
<gene>
    <name evidence="2" type="ORF">ENV62_04595</name>
</gene>
<feature type="compositionally biased region" description="Low complexity" evidence="1">
    <location>
        <begin position="136"/>
        <end position="151"/>
    </location>
</feature>
<proteinExistence type="predicted"/>
<accession>A0A7C3SIK3</accession>
<dbReference type="Gene3D" id="3.90.1530.10">
    <property type="entry name" value="Conserved hypothetical protein from pyrococcus furiosus pfu- 392566-001, ParB domain"/>
    <property type="match status" value="1"/>
</dbReference>
<dbReference type="InterPro" id="IPR011101">
    <property type="entry name" value="DUF5131"/>
</dbReference>
<name>A0A7C3SIK3_9BACT</name>
<organism evidence="2">
    <name type="scientific">Desulfobacca acetoxidans</name>
    <dbReference type="NCBI Taxonomy" id="60893"/>
    <lineage>
        <taxon>Bacteria</taxon>
        <taxon>Pseudomonadati</taxon>
        <taxon>Thermodesulfobacteriota</taxon>
        <taxon>Desulfobaccia</taxon>
        <taxon>Desulfobaccales</taxon>
        <taxon>Desulfobaccaceae</taxon>
        <taxon>Desulfobacca</taxon>
    </lineage>
</organism>
<dbReference type="InterPro" id="IPR050336">
    <property type="entry name" value="Chromosome_partition/occlusion"/>
</dbReference>
<dbReference type="EMBL" id="DTHB01000038">
    <property type="protein sequence ID" value="HGB14502.1"/>
    <property type="molecule type" value="Genomic_DNA"/>
</dbReference>
<comment type="caution">
    <text evidence="2">The sequence shown here is derived from an EMBL/GenBank/DDBJ whole genome shotgun (WGS) entry which is preliminary data.</text>
</comment>
<reference evidence="2" key="1">
    <citation type="journal article" date="2020" name="mSystems">
        <title>Genome- and Community-Level Interaction Insights into Carbon Utilization and Element Cycling Functions of Hydrothermarchaeota in Hydrothermal Sediment.</title>
        <authorList>
            <person name="Zhou Z."/>
            <person name="Liu Y."/>
            <person name="Xu W."/>
            <person name="Pan J."/>
            <person name="Luo Z.H."/>
            <person name="Li M."/>
        </authorList>
    </citation>
    <scope>NUCLEOTIDE SEQUENCE [LARGE SCALE GENOMIC DNA]</scope>
    <source>
        <strain evidence="2">SpSt-776</strain>
    </source>
</reference>
<evidence type="ECO:0000256" key="1">
    <source>
        <dbReference type="SAM" id="MobiDB-lite"/>
    </source>
</evidence>
<dbReference type="AlphaFoldDB" id="A0A7C3SIK3"/>
<evidence type="ECO:0000313" key="2">
    <source>
        <dbReference type="EMBL" id="HGB14502.1"/>
    </source>
</evidence>
<feature type="region of interest" description="Disordered" evidence="1">
    <location>
        <begin position="114"/>
        <end position="153"/>
    </location>
</feature>
<feature type="compositionally biased region" description="Basic and acidic residues" evidence="1">
    <location>
        <begin position="114"/>
        <end position="125"/>
    </location>
</feature>
<dbReference type="SUPFAM" id="SSF110849">
    <property type="entry name" value="ParB/Sulfiredoxin"/>
    <property type="match status" value="1"/>
</dbReference>
<dbReference type="PANTHER" id="PTHR33375">
    <property type="entry name" value="CHROMOSOME-PARTITIONING PROTEIN PARB-RELATED"/>
    <property type="match status" value="1"/>
</dbReference>
<sequence length="441" mass="49784">MKTYELAKLVRSPFAEIFPTPPLVLAAVTEAMRTWGYDPSQPVIVWDKGQAVIDGHTRLKAAQEAGIEDIPVHYKSFETEDEALAYAIHLQRNRRNLTDAEIIRCIEALDRRKTRGGDHKSENYKKSKPPNDGIDSGKSASAKKTAKVVGTSPRKVERARTILEHAEEPVKEAVKAGEMSINQAYQLTQEKRKAQGNGKAVFNRTNDNIDWAVWTWNPVTGCRHGCPYCYARDIARRFYPPEIGFNPHFWPERLGAPQNTPVPKSTDLKDRLVFTCSMADLFGAWVPQEWIDQVLKAVREAPQWIFLFLTKNPKRYLEIEFPPNAWVGATADTQKRANEALKVFRALHQGKAKVPRPTVLFLSLEPLREEIDLSGEMEVLDWLIIGGQSESSGEPAGSRNGGGWRNYYGKHLRQVARYFSSPTSRCGPGNIPTKHKNQNPK</sequence>
<dbReference type="InterPro" id="IPR036086">
    <property type="entry name" value="ParB/Sulfiredoxin_sf"/>
</dbReference>